<evidence type="ECO:0000256" key="1">
    <source>
        <dbReference type="SAM" id="SignalP"/>
    </source>
</evidence>
<reference evidence="2 3" key="2">
    <citation type="submission" date="2020-06" db="EMBL/GenBank/DDBJ databases">
        <title>Ramlibacter rhizophilus sp. nov., isolated from rhizosphere soil of national flower Mugunghwa from South Korea.</title>
        <authorList>
            <person name="Zheng-Fei Y."/>
            <person name="Huan T."/>
        </authorList>
    </citation>
    <scope>NUCLEOTIDE SEQUENCE [LARGE SCALE GENOMIC DNA]</scope>
    <source>
        <strain evidence="2 3">B156</strain>
    </source>
</reference>
<dbReference type="InterPro" id="IPR025421">
    <property type="entry name" value="DUF4148"/>
</dbReference>
<proteinExistence type="predicted"/>
<evidence type="ECO:0000313" key="2">
    <source>
        <dbReference type="EMBL" id="NNU45118.1"/>
    </source>
</evidence>
<gene>
    <name evidence="2" type="ORF">HK415_21085</name>
</gene>
<keyword evidence="3" id="KW-1185">Reference proteome</keyword>
<evidence type="ECO:0000313" key="3">
    <source>
        <dbReference type="Proteomes" id="UP000552954"/>
    </source>
</evidence>
<dbReference type="Pfam" id="PF13663">
    <property type="entry name" value="DUF4148"/>
    <property type="match status" value="1"/>
</dbReference>
<accession>A0A849K9X2</accession>
<sequence>MNRKSLAAALVLIASAGSVLADDITIDNTPFTSAKSRAEVQAELQQFRSAGVNPWAQDFNPLQSFTGSKTRAQVTAEYIQSREAVAATTGEDSGAAWLAQRAPAAPAPVLAGQPVNAQ</sequence>
<protein>
    <submittedName>
        <fullName evidence="2">DUF4148 domain-containing protein</fullName>
    </submittedName>
</protein>
<feature type="signal peptide" evidence="1">
    <location>
        <begin position="1"/>
        <end position="21"/>
    </location>
</feature>
<comment type="caution">
    <text evidence="2">The sequence shown here is derived from an EMBL/GenBank/DDBJ whole genome shotgun (WGS) entry which is preliminary data.</text>
</comment>
<dbReference type="RefSeq" id="WP_171562662.1">
    <property type="nucleotide sequence ID" value="NZ_JABFCS010000001.1"/>
</dbReference>
<reference evidence="2 3" key="1">
    <citation type="submission" date="2020-05" db="EMBL/GenBank/DDBJ databases">
        <authorList>
            <person name="Khan S.A."/>
            <person name="Jeon C.O."/>
            <person name="Chun B.H."/>
        </authorList>
    </citation>
    <scope>NUCLEOTIDE SEQUENCE [LARGE SCALE GENOMIC DNA]</scope>
    <source>
        <strain evidence="2 3">B156</strain>
    </source>
</reference>
<feature type="chain" id="PRO_5032962041" evidence="1">
    <location>
        <begin position="22"/>
        <end position="118"/>
    </location>
</feature>
<name>A0A849K9X2_9BURK</name>
<dbReference type="EMBL" id="JABFCS010000001">
    <property type="protein sequence ID" value="NNU45118.1"/>
    <property type="molecule type" value="Genomic_DNA"/>
</dbReference>
<keyword evidence="1" id="KW-0732">Signal</keyword>
<organism evidence="2 3">
    <name type="scientific">Ramlibacter montanisoli</name>
    <dbReference type="NCBI Taxonomy" id="2732512"/>
    <lineage>
        <taxon>Bacteria</taxon>
        <taxon>Pseudomonadati</taxon>
        <taxon>Pseudomonadota</taxon>
        <taxon>Betaproteobacteria</taxon>
        <taxon>Burkholderiales</taxon>
        <taxon>Comamonadaceae</taxon>
        <taxon>Ramlibacter</taxon>
    </lineage>
</organism>
<dbReference type="Proteomes" id="UP000552954">
    <property type="component" value="Unassembled WGS sequence"/>
</dbReference>
<dbReference type="AlphaFoldDB" id="A0A849K9X2"/>